<dbReference type="SUPFAM" id="SSF52172">
    <property type="entry name" value="CheY-like"/>
    <property type="match status" value="1"/>
</dbReference>
<accession>A0A840TQV6</accession>
<dbReference type="InterPro" id="IPR007492">
    <property type="entry name" value="LytTR_DNA-bd_dom"/>
</dbReference>
<dbReference type="Pfam" id="PF04397">
    <property type="entry name" value="LytTR"/>
    <property type="match status" value="1"/>
</dbReference>
<dbReference type="PANTHER" id="PTHR43228:SF6">
    <property type="entry name" value="RESPONSE REGULATOR RECEIVER"/>
    <property type="match status" value="1"/>
</dbReference>
<sequence>MLRMTDQLHILIVEDEAILALDLKGKLQKEGYLVVGVASSGAKALELFEKHPVDLVLCDISIKGEWDGIETARRMQLVRSVPIIYLTALADQGTLNRALETAPAAYIIKPLNVAQLRIAIELAISNFAKLFTPPDRPFLAPEEKEKDPGRETILQTDESIFIKHNYQFVKVILAQVLYFEADNNYTMLYTATKKYALRLPLSTVTEKIDYPKFLRIHRSYVINIQHVDSFSEHEVTIGAQQLPLGRTYKDDFLRQFLFR</sequence>
<dbReference type="AlphaFoldDB" id="A0A840TQV6"/>
<dbReference type="InterPro" id="IPR001789">
    <property type="entry name" value="Sig_transdc_resp-reg_receiver"/>
</dbReference>
<dbReference type="GO" id="GO:0000160">
    <property type="term" value="P:phosphorelay signal transduction system"/>
    <property type="evidence" value="ECO:0007669"/>
    <property type="project" value="InterPro"/>
</dbReference>
<feature type="modified residue" description="4-aspartylphosphate" evidence="1">
    <location>
        <position position="59"/>
    </location>
</feature>
<protein>
    <submittedName>
        <fullName evidence="4">DNA-binding LytR/AlgR family response regulator</fullName>
    </submittedName>
</protein>
<evidence type="ECO:0000313" key="5">
    <source>
        <dbReference type="Proteomes" id="UP000557307"/>
    </source>
</evidence>
<feature type="domain" description="HTH LytTR-type" evidence="3">
    <location>
        <begin position="160"/>
        <end position="229"/>
    </location>
</feature>
<keyword evidence="4" id="KW-0238">DNA-binding</keyword>
<dbReference type="SMART" id="SM00850">
    <property type="entry name" value="LytTR"/>
    <property type="match status" value="1"/>
</dbReference>
<name>A0A840TQV6_9BACT</name>
<dbReference type="Pfam" id="PF00072">
    <property type="entry name" value="Response_reg"/>
    <property type="match status" value="1"/>
</dbReference>
<dbReference type="PROSITE" id="PS50930">
    <property type="entry name" value="HTH_LYTTR"/>
    <property type="match status" value="1"/>
</dbReference>
<dbReference type="PROSITE" id="PS50110">
    <property type="entry name" value="RESPONSE_REGULATORY"/>
    <property type="match status" value="1"/>
</dbReference>
<evidence type="ECO:0000256" key="1">
    <source>
        <dbReference type="PROSITE-ProRule" id="PRU00169"/>
    </source>
</evidence>
<gene>
    <name evidence="4" type="ORF">HNQ92_004877</name>
</gene>
<dbReference type="RefSeq" id="WP_343063040.1">
    <property type="nucleotide sequence ID" value="NZ_JACHGF010000011.1"/>
</dbReference>
<dbReference type="Proteomes" id="UP000557307">
    <property type="component" value="Unassembled WGS sequence"/>
</dbReference>
<dbReference type="EMBL" id="JACHGF010000011">
    <property type="protein sequence ID" value="MBB5286716.1"/>
    <property type="molecule type" value="Genomic_DNA"/>
</dbReference>
<evidence type="ECO:0000259" key="3">
    <source>
        <dbReference type="PROSITE" id="PS50930"/>
    </source>
</evidence>
<keyword evidence="1" id="KW-0597">Phosphoprotein</keyword>
<dbReference type="Gene3D" id="3.40.50.2300">
    <property type="match status" value="1"/>
</dbReference>
<dbReference type="InterPro" id="IPR052048">
    <property type="entry name" value="ST_Response_Regulator"/>
</dbReference>
<dbReference type="InterPro" id="IPR011006">
    <property type="entry name" value="CheY-like_superfamily"/>
</dbReference>
<feature type="domain" description="Response regulatory" evidence="2">
    <location>
        <begin position="9"/>
        <end position="124"/>
    </location>
</feature>
<dbReference type="Gene3D" id="2.40.50.1020">
    <property type="entry name" value="LytTr DNA-binding domain"/>
    <property type="match status" value="1"/>
</dbReference>
<proteinExistence type="predicted"/>
<organism evidence="4 5">
    <name type="scientific">Rhabdobacter roseus</name>
    <dbReference type="NCBI Taxonomy" id="1655419"/>
    <lineage>
        <taxon>Bacteria</taxon>
        <taxon>Pseudomonadati</taxon>
        <taxon>Bacteroidota</taxon>
        <taxon>Cytophagia</taxon>
        <taxon>Cytophagales</taxon>
        <taxon>Cytophagaceae</taxon>
        <taxon>Rhabdobacter</taxon>
    </lineage>
</organism>
<dbReference type="SMART" id="SM00448">
    <property type="entry name" value="REC"/>
    <property type="match status" value="1"/>
</dbReference>
<reference evidence="4 5" key="1">
    <citation type="submission" date="2020-08" db="EMBL/GenBank/DDBJ databases">
        <title>Genomic Encyclopedia of Type Strains, Phase IV (KMG-IV): sequencing the most valuable type-strain genomes for metagenomic binning, comparative biology and taxonomic classification.</title>
        <authorList>
            <person name="Goeker M."/>
        </authorList>
    </citation>
    <scope>NUCLEOTIDE SEQUENCE [LARGE SCALE GENOMIC DNA]</scope>
    <source>
        <strain evidence="4 5">DSM 105074</strain>
    </source>
</reference>
<dbReference type="CDD" id="cd17534">
    <property type="entry name" value="REC_DC-like"/>
    <property type="match status" value="1"/>
</dbReference>
<evidence type="ECO:0000313" key="4">
    <source>
        <dbReference type="EMBL" id="MBB5286716.1"/>
    </source>
</evidence>
<dbReference type="GO" id="GO:0003677">
    <property type="term" value="F:DNA binding"/>
    <property type="evidence" value="ECO:0007669"/>
    <property type="project" value="UniProtKB-KW"/>
</dbReference>
<keyword evidence="5" id="KW-1185">Reference proteome</keyword>
<dbReference type="PANTHER" id="PTHR43228">
    <property type="entry name" value="TWO-COMPONENT RESPONSE REGULATOR"/>
    <property type="match status" value="1"/>
</dbReference>
<comment type="caution">
    <text evidence="4">The sequence shown here is derived from an EMBL/GenBank/DDBJ whole genome shotgun (WGS) entry which is preliminary data.</text>
</comment>
<evidence type="ECO:0000259" key="2">
    <source>
        <dbReference type="PROSITE" id="PS50110"/>
    </source>
</evidence>